<dbReference type="EMBL" id="CP122963">
    <property type="protein sequence ID" value="WGM61349.1"/>
    <property type="molecule type" value="Genomic_DNA"/>
</dbReference>
<accession>A0AAF0H087</accession>
<reference evidence="1" key="2">
    <citation type="submission" date="2023-04" db="EMBL/GenBank/DDBJ databases">
        <title>Complete genome sequence of Agrobacterium salinitolerans CFBP5506.</title>
        <authorList>
            <person name="Yen H.-C."/>
            <person name="Yan X.-H."/>
            <person name="Lai E.-M."/>
            <person name="Kuo C.-H."/>
        </authorList>
    </citation>
    <scope>NUCLEOTIDE SEQUENCE</scope>
    <source>
        <strain evidence="1">CFBP5506</strain>
    </source>
</reference>
<dbReference type="RefSeq" id="WP_272868520.1">
    <property type="nucleotide sequence ID" value="NZ_CP122963.1"/>
</dbReference>
<reference evidence="1" key="1">
    <citation type="submission" date="2019-04" db="EMBL/GenBank/DDBJ databases">
        <authorList>
            <person name="Chiang H.-Y."/>
            <person name="Huang Y.-Y."/>
            <person name="Chou L."/>
            <person name="Lai E.-M."/>
            <person name="Kuo C.-H."/>
        </authorList>
    </citation>
    <scope>NUCLEOTIDE SEQUENCE</scope>
    <source>
        <strain evidence="1">CFBP5506</strain>
    </source>
</reference>
<organism evidence="1 2">
    <name type="scientific">Agrobacterium tumefaciens</name>
    <dbReference type="NCBI Taxonomy" id="358"/>
    <lineage>
        <taxon>Bacteria</taxon>
        <taxon>Pseudomonadati</taxon>
        <taxon>Pseudomonadota</taxon>
        <taxon>Alphaproteobacteria</taxon>
        <taxon>Hyphomicrobiales</taxon>
        <taxon>Rhizobiaceae</taxon>
        <taxon>Rhizobium/Agrobacterium group</taxon>
        <taxon>Agrobacterium</taxon>
        <taxon>Agrobacterium tumefaciens complex</taxon>
    </lineage>
</organism>
<dbReference type="AlphaFoldDB" id="A0AAF0H087"/>
<evidence type="ECO:0000313" key="1">
    <source>
        <dbReference type="EMBL" id="WGM61349.1"/>
    </source>
</evidence>
<evidence type="ECO:0000313" key="2">
    <source>
        <dbReference type="Proteomes" id="UP000305410"/>
    </source>
</evidence>
<sequence>MPLTADTNHERHNELVEWWGDAHYDPGDVDATNLGKNVEALAAK</sequence>
<gene>
    <name evidence="1" type="ORF">CFBP5506_16995</name>
</gene>
<name>A0AAF0H087_AGRTU</name>
<dbReference type="Proteomes" id="UP000305410">
    <property type="component" value="Chromosome Linear"/>
</dbReference>
<protein>
    <submittedName>
        <fullName evidence="1">Uncharacterized protein</fullName>
    </submittedName>
</protein>
<proteinExistence type="predicted"/>